<dbReference type="SUPFAM" id="SSF47413">
    <property type="entry name" value="lambda repressor-like DNA-binding domains"/>
    <property type="match status" value="1"/>
</dbReference>
<evidence type="ECO:0000259" key="1">
    <source>
        <dbReference type="PROSITE" id="PS50943"/>
    </source>
</evidence>
<keyword evidence="3" id="KW-1185">Reference proteome</keyword>
<dbReference type="Proteomes" id="UP001163719">
    <property type="component" value="Unassembled WGS sequence"/>
</dbReference>
<feature type="domain" description="HTH cro/C1-type" evidence="1">
    <location>
        <begin position="8"/>
        <end position="63"/>
    </location>
</feature>
<sequence length="116" mass="13233">MDTLGTTLKESRKSLGFTLIDVQSETGISNAYLSQLENDKIKSPSVNILSKLSSMYRVSLKDLLAKANLIDREKAKEEEVNFSFAQQVAFRSEDLTVEERDHVLKYLEFLKTQKKT</sequence>
<accession>A0ABT3HS84</accession>
<protein>
    <submittedName>
        <fullName evidence="2">Helix-turn-helix domain-containing protein</fullName>
    </submittedName>
</protein>
<dbReference type="Gene3D" id="1.10.260.40">
    <property type="entry name" value="lambda repressor-like DNA-binding domains"/>
    <property type="match status" value="1"/>
</dbReference>
<name>A0ABT3HS84_9FLAO</name>
<organism evidence="2 3">
    <name type="scientific">Chryseobacterium oryctis</name>
    <dbReference type="NCBI Taxonomy" id="2952618"/>
    <lineage>
        <taxon>Bacteria</taxon>
        <taxon>Pseudomonadati</taxon>
        <taxon>Bacteroidota</taxon>
        <taxon>Flavobacteriia</taxon>
        <taxon>Flavobacteriales</taxon>
        <taxon>Weeksellaceae</taxon>
        <taxon>Chryseobacterium group</taxon>
        <taxon>Chryseobacterium</taxon>
    </lineage>
</organism>
<reference evidence="2" key="1">
    <citation type="submission" date="2022-10" db="EMBL/GenBank/DDBJ databases">
        <title>Chryseobacterium babae sp. nov. isolated from the gut of the beetle Oryctes rhinoceros, and Chryseobacterium kimseyorum sp. nov., isolated from a stick insect rearing cage.</title>
        <authorList>
            <person name="Shelomi M."/>
            <person name="Han C.-J."/>
            <person name="Chen W.-M."/>
            <person name="Chen H.-K."/>
            <person name="Liaw S.-J."/>
            <person name="Muhle E."/>
            <person name="Clermont D."/>
        </authorList>
    </citation>
    <scope>NUCLEOTIDE SEQUENCE</scope>
    <source>
        <strain evidence="2">WLa1L2M3</strain>
    </source>
</reference>
<evidence type="ECO:0000313" key="2">
    <source>
        <dbReference type="EMBL" id="MCW3162647.1"/>
    </source>
</evidence>
<proteinExistence type="predicted"/>
<dbReference type="InterPro" id="IPR001387">
    <property type="entry name" value="Cro/C1-type_HTH"/>
</dbReference>
<dbReference type="CDD" id="cd00093">
    <property type="entry name" value="HTH_XRE"/>
    <property type="match status" value="1"/>
</dbReference>
<dbReference type="Pfam" id="PF01381">
    <property type="entry name" value="HTH_3"/>
    <property type="match status" value="1"/>
</dbReference>
<dbReference type="SMART" id="SM00530">
    <property type="entry name" value="HTH_XRE"/>
    <property type="match status" value="1"/>
</dbReference>
<dbReference type="EMBL" id="JAPDHV010000009">
    <property type="protein sequence ID" value="MCW3162647.1"/>
    <property type="molecule type" value="Genomic_DNA"/>
</dbReference>
<comment type="caution">
    <text evidence="2">The sequence shown here is derived from an EMBL/GenBank/DDBJ whole genome shotgun (WGS) entry which is preliminary data.</text>
</comment>
<evidence type="ECO:0000313" key="3">
    <source>
        <dbReference type="Proteomes" id="UP001163719"/>
    </source>
</evidence>
<dbReference type="RefSeq" id="WP_264744565.1">
    <property type="nucleotide sequence ID" value="NZ_JAPDHV010000009.1"/>
</dbReference>
<gene>
    <name evidence="2" type="ORF">OH806_15345</name>
</gene>
<dbReference type="InterPro" id="IPR010982">
    <property type="entry name" value="Lambda_DNA-bd_dom_sf"/>
</dbReference>
<dbReference type="PROSITE" id="PS50943">
    <property type="entry name" value="HTH_CROC1"/>
    <property type="match status" value="1"/>
</dbReference>